<organism evidence="2 3">
    <name type="scientific">Coemansia brasiliensis</name>
    <dbReference type="NCBI Taxonomy" id="2650707"/>
    <lineage>
        <taxon>Eukaryota</taxon>
        <taxon>Fungi</taxon>
        <taxon>Fungi incertae sedis</taxon>
        <taxon>Zoopagomycota</taxon>
        <taxon>Kickxellomycotina</taxon>
        <taxon>Kickxellomycetes</taxon>
        <taxon>Kickxellales</taxon>
        <taxon>Kickxellaceae</taxon>
        <taxon>Coemansia</taxon>
    </lineage>
</organism>
<sequence>MFRKGPPKHPKLNPVGISSKDYFANEPMSAPAQPNMSTQRSSSKSTKLARKLSALSPPISQTASPQSLTPQSAAASAFPAAAHECFSDSDMDRIMSSPPATASQFRHPRFHQPIHDLSEKEGSSPAGSTVSHPRRQRPSRLNLSQDAPASAVNPKTPPVSENDNSEKESGGDRKRRGSLWRTKLSFTNVRRPETRRQRHQSFDSNAVDIAAHPRLYSESPLVSLPVAAPATAHGRSTESSNQLLADALVEAGIDISGPRSAAAGSLAYSGFGSALDASADDMSSLSAIDKDFLLTIQRNSALEARRQRRRETRRSTLSFLASADGHRGTSFPTGPPPAIPAQQPTVSKHENPRNGTSCSQSHAGEQRSAPAQDHHQPASQTADSASATDECQTTVSEPSVTAGDCSNDATVTSPKKPRPTSADSLTFADAQAPSSSRSARSSMDELRPGASASPQRVALSQISEAVVKESISRAALALSATEPNSALNIGHSGTTLPVSTAVAAAADTCVPPVPPLPQHIVSQSRKPVSLDPPHPLGSARPGTARAHNSPRMVPDSRKYRGSTSVMPSTLHLEDRAPPSSLDMALLMSASSKNHSLQAEDTYAVDSIDAQAAKLQRYCIASTTADLSSAPTSDDTSALGLEKPSAETTQDYGMTFARKFSHPDAELHSSILPLDTSSTLLSKSATNLHIRMSMDSRTTFKDASASVTNSKHGLNRIFSPVIPSRKNPHADSTPPPTSPTVASLVGDPLARRKIRDQLASSKAFDRLLEEDDEFTMAISLTPTVAGHK</sequence>
<gene>
    <name evidence="2" type="ORF">IWW36_002495</name>
</gene>
<protein>
    <submittedName>
        <fullName evidence="2">Uncharacterized protein</fullName>
    </submittedName>
</protein>
<comment type="caution">
    <text evidence="2">The sequence shown here is derived from an EMBL/GenBank/DDBJ whole genome shotgun (WGS) entry which is preliminary data.</text>
</comment>
<feature type="region of interest" description="Disordered" evidence="1">
    <location>
        <begin position="303"/>
        <end position="456"/>
    </location>
</feature>
<evidence type="ECO:0000313" key="3">
    <source>
        <dbReference type="Proteomes" id="UP001139887"/>
    </source>
</evidence>
<feature type="compositionally biased region" description="Low complexity" evidence="1">
    <location>
        <begin position="72"/>
        <end position="82"/>
    </location>
</feature>
<dbReference type="EMBL" id="JANBUW010000067">
    <property type="protein sequence ID" value="KAJ2849632.1"/>
    <property type="molecule type" value="Genomic_DNA"/>
</dbReference>
<feature type="region of interest" description="Disordered" evidence="1">
    <location>
        <begin position="523"/>
        <end position="563"/>
    </location>
</feature>
<evidence type="ECO:0000256" key="1">
    <source>
        <dbReference type="SAM" id="MobiDB-lite"/>
    </source>
</evidence>
<dbReference type="AlphaFoldDB" id="A0A9W8M0Z5"/>
<feature type="compositionally biased region" description="Polar residues" evidence="1">
    <location>
        <begin position="58"/>
        <end position="71"/>
    </location>
</feature>
<proteinExistence type="predicted"/>
<name>A0A9W8M0Z5_9FUNG</name>
<feature type="compositionally biased region" description="Basic and acidic residues" evidence="1">
    <location>
        <begin position="113"/>
        <end position="122"/>
    </location>
</feature>
<feature type="region of interest" description="Disordered" evidence="1">
    <location>
        <begin position="719"/>
        <end position="742"/>
    </location>
</feature>
<dbReference type="OrthoDB" id="5586432at2759"/>
<dbReference type="Proteomes" id="UP001139887">
    <property type="component" value="Unassembled WGS sequence"/>
</dbReference>
<feature type="compositionally biased region" description="Polar residues" evidence="1">
    <location>
        <begin position="32"/>
        <end position="46"/>
    </location>
</feature>
<keyword evidence="3" id="KW-1185">Reference proteome</keyword>
<feature type="compositionally biased region" description="Polar residues" evidence="1">
    <location>
        <begin position="390"/>
        <end position="399"/>
    </location>
</feature>
<feature type="compositionally biased region" description="Low complexity" evidence="1">
    <location>
        <begin position="378"/>
        <end position="389"/>
    </location>
</feature>
<feature type="region of interest" description="Disordered" evidence="1">
    <location>
        <begin position="1"/>
        <end position="205"/>
    </location>
</feature>
<evidence type="ECO:0000313" key="2">
    <source>
        <dbReference type="EMBL" id="KAJ2849632.1"/>
    </source>
</evidence>
<feature type="compositionally biased region" description="Basic residues" evidence="1">
    <location>
        <begin position="1"/>
        <end position="11"/>
    </location>
</feature>
<accession>A0A9W8M0Z5</accession>
<feature type="compositionally biased region" description="Polar residues" evidence="1">
    <location>
        <begin position="353"/>
        <end position="363"/>
    </location>
</feature>
<reference evidence="2" key="1">
    <citation type="submission" date="2022-07" db="EMBL/GenBank/DDBJ databases">
        <title>Phylogenomic reconstructions and comparative analyses of Kickxellomycotina fungi.</title>
        <authorList>
            <person name="Reynolds N.K."/>
            <person name="Stajich J.E."/>
            <person name="Barry K."/>
            <person name="Grigoriev I.V."/>
            <person name="Crous P."/>
            <person name="Smith M.E."/>
        </authorList>
    </citation>
    <scope>NUCLEOTIDE SEQUENCE</scope>
    <source>
        <strain evidence="2">NRRL 1566</strain>
    </source>
</reference>